<proteinExistence type="predicted"/>
<name>A0A242N429_CABSO</name>
<dbReference type="EMBL" id="NBTZ01000024">
    <property type="protein sequence ID" value="OTP78417.1"/>
    <property type="molecule type" value="Genomic_DNA"/>
</dbReference>
<protein>
    <submittedName>
        <fullName evidence="1">Uncharacterized protein</fullName>
    </submittedName>
</protein>
<reference evidence="1 2" key="1">
    <citation type="submission" date="2017-03" db="EMBL/GenBank/DDBJ databases">
        <title>Genome analysis of strain PAMC 26577.</title>
        <authorList>
            <person name="Oh H.-M."/>
            <person name="Yang J.-A."/>
        </authorList>
    </citation>
    <scope>NUCLEOTIDE SEQUENCE [LARGE SCALE GENOMIC DNA]</scope>
    <source>
        <strain evidence="1 2">PAMC 26577</strain>
    </source>
</reference>
<evidence type="ECO:0000313" key="2">
    <source>
        <dbReference type="Proteomes" id="UP000195221"/>
    </source>
</evidence>
<evidence type="ECO:0000313" key="1">
    <source>
        <dbReference type="EMBL" id="OTP78417.1"/>
    </source>
</evidence>
<sequence length="49" mass="5984">MKRVHASLIERLKNLHYFDRRHTVFREQKYSVPSSLDGAIFADYWNHYS</sequence>
<organism evidence="1 2">
    <name type="scientific">Caballeronia sordidicola</name>
    <name type="common">Burkholderia sordidicola</name>
    <dbReference type="NCBI Taxonomy" id="196367"/>
    <lineage>
        <taxon>Bacteria</taxon>
        <taxon>Pseudomonadati</taxon>
        <taxon>Pseudomonadota</taxon>
        <taxon>Betaproteobacteria</taxon>
        <taxon>Burkholderiales</taxon>
        <taxon>Burkholderiaceae</taxon>
        <taxon>Caballeronia</taxon>
    </lineage>
</organism>
<dbReference type="AlphaFoldDB" id="A0A242N429"/>
<dbReference type="Proteomes" id="UP000195221">
    <property type="component" value="Unassembled WGS sequence"/>
</dbReference>
<comment type="caution">
    <text evidence="1">The sequence shown here is derived from an EMBL/GenBank/DDBJ whole genome shotgun (WGS) entry which is preliminary data.</text>
</comment>
<gene>
    <name evidence="1" type="ORF">PAMC26577_04965</name>
</gene>
<accession>A0A242N429</accession>